<dbReference type="SUPFAM" id="SSF102198">
    <property type="entry name" value="Putative cyclase"/>
    <property type="match status" value="1"/>
</dbReference>
<organism evidence="1 2">
    <name type="scientific">Orchesella cincta</name>
    <name type="common">Springtail</name>
    <name type="synonym">Podura cincta</name>
    <dbReference type="NCBI Taxonomy" id="48709"/>
    <lineage>
        <taxon>Eukaryota</taxon>
        <taxon>Metazoa</taxon>
        <taxon>Ecdysozoa</taxon>
        <taxon>Arthropoda</taxon>
        <taxon>Hexapoda</taxon>
        <taxon>Collembola</taxon>
        <taxon>Entomobryomorpha</taxon>
        <taxon>Entomobryoidea</taxon>
        <taxon>Orchesellidae</taxon>
        <taxon>Orchesellinae</taxon>
        <taxon>Orchesella</taxon>
    </lineage>
</organism>
<dbReference type="Gene3D" id="3.50.30.50">
    <property type="entry name" value="Putative cyclase"/>
    <property type="match status" value="1"/>
</dbReference>
<sequence length="144" mass="16398">MEFEQVGRVTGQISNAIWDGTTPLRHQQCIFQVFLELLPDWLVRERHIYGIGIDAPGLDIGNNKGNPVAHIVTLGAQVYNIENVANLDYLIKKTRKQTPFEELFQTAIFASLYFPSRLLEPVDRQEYWLIASPALPAQESQQCL</sequence>
<evidence type="ECO:0000313" key="1">
    <source>
        <dbReference type="EMBL" id="ODM87946.1"/>
    </source>
</evidence>
<dbReference type="GO" id="GO:0019441">
    <property type="term" value="P:L-tryptophan catabolic process to kynurenine"/>
    <property type="evidence" value="ECO:0007669"/>
    <property type="project" value="InterPro"/>
</dbReference>
<accession>A0A1D2M4P9</accession>
<comment type="caution">
    <text evidence="1">The sequence shown here is derived from an EMBL/GenBank/DDBJ whole genome shotgun (WGS) entry which is preliminary data.</text>
</comment>
<name>A0A1D2M4P9_ORCCI</name>
<dbReference type="Proteomes" id="UP000094527">
    <property type="component" value="Unassembled WGS sequence"/>
</dbReference>
<dbReference type="OrthoDB" id="7108654at2759"/>
<gene>
    <name evidence="1" type="ORF">Ocin01_18736</name>
</gene>
<dbReference type="EMBL" id="LJIJ01004351">
    <property type="protein sequence ID" value="ODM87946.1"/>
    <property type="molecule type" value="Genomic_DNA"/>
</dbReference>
<dbReference type="InterPro" id="IPR037175">
    <property type="entry name" value="KFase_sf"/>
</dbReference>
<proteinExistence type="predicted"/>
<reference evidence="1 2" key="1">
    <citation type="journal article" date="2016" name="Genome Biol. Evol.">
        <title>Gene Family Evolution Reflects Adaptation to Soil Environmental Stressors in the Genome of the Collembolan Orchesella cincta.</title>
        <authorList>
            <person name="Faddeeva-Vakhrusheva A."/>
            <person name="Derks M.F."/>
            <person name="Anvar S.Y."/>
            <person name="Agamennone V."/>
            <person name="Suring W."/>
            <person name="Smit S."/>
            <person name="van Straalen N.M."/>
            <person name="Roelofs D."/>
        </authorList>
    </citation>
    <scope>NUCLEOTIDE SEQUENCE [LARGE SCALE GENOMIC DNA]</scope>
    <source>
        <tissue evidence="1">Mixed pool</tissue>
    </source>
</reference>
<protein>
    <submittedName>
        <fullName evidence="1">Uncharacterized protein</fullName>
    </submittedName>
</protein>
<dbReference type="GO" id="GO:0004061">
    <property type="term" value="F:arylformamidase activity"/>
    <property type="evidence" value="ECO:0007669"/>
    <property type="project" value="InterPro"/>
</dbReference>
<keyword evidence="2" id="KW-1185">Reference proteome</keyword>
<dbReference type="AlphaFoldDB" id="A0A1D2M4P9"/>
<evidence type="ECO:0000313" key="2">
    <source>
        <dbReference type="Proteomes" id="UP000094527"/>
    </source>
</evidence>